<name>A0A821ZSS7_9BILA</name>
<dbReference type="GO" id="GO:0006820">
    <property type="term" value="P:monoatomic anion transport"/>
    <property type="evidence" value="ECO:0007669"/>
    <property type="project" value="InterPro"/>
</dbReference>
<dbReference type="GO" id="GO:0005452">
    <property type="term" value="F:solute:inorganic anion antiporter activity"/>
    <property type="evidence" value="ECO:0007669"/>
    <property type="project" value="InterPro"/>
</dbReference>
<evidence type="ECO:0000256" key="3">
    <source>
        <dbReference type="ARBA" id="ARBA00022989"/>
    </source>
</evidence>
<evidence type="ECO:0000256" key="2">
    <source>
        <dbReference type="ARBA" id="ARBA00022692"/>
    </source>
</evidence>
<dbReference type="GO" id="GO:0050801">
    <property type="term" value="P:monoatomic ion homeostasis"/>
    <property type="evidence" value="ECO:0007669"/>
    <property type="project" value="TreeGrafter"/>
</dbReference>
<dbReference type="InterPro" id="IPR003020">
    <property type="entry name" value="HCO3_transpt_euk"/>
</dbReference>
<comment type="caution">
    <text evidence="6">The sequence shown here is derived from an EMBL/GenBank/DDBJ whole genome shotgun (WGS) entry which is preliminary data.</text>
</comment>
<organism evidence="6 7">
    <name type="scientific">Rotaria socialis</name>
    <dbReference type="NCBI Taxonomy" id="392032"/>
    <lineage>
        <taxon>Eukaryota</taxon>
        <taxon>Metazoa</taxon>
        <taxon>Spiralia</taxon>
        <taxon>Gnathifera</taxon>
        <taxon>Rotifera</taxon>
        <taxon>Eurotatoria</taxon>
        <taxon>Bdelloidea</taxon>
        <taxon>Philodinida</taxon>
        <taxon>Philodinidae</taxon>
        <taxon>Rotaria</taxon>
    </lineage>
</organism>
<dbReference type="PANTHER" id="PTHR11453:SF47">
    <property type="entry name" value="ANION EXCHANGE PROTEIN"/>
    <property type="match status" value="1"/>
</dbReference>
<dbReference type="PANTHER" id="PTHR11453">
    <property type="entry name" value="ANION EXCHANGE PROTEIN"/>
    <property type="match status" value="1"/>
</dbReference>
<dbReference type="Pfam" id="PF00955">
    <property type="entry name" value="HCO3_cotransp"/>
    <property type="match status" value="1"/>
</dbReference>
<evidence type="ECO:0000313" key="7">
    <source>
        <dbReference type="Proteomes" id="UP000663848"/>
    </source>
</evidence>
<evidence type="ECO:0000256" key="4">
    <source>
        <dbReference type="ARBA" id="ARBA00023136"/>
    </source>
</evidence>
<accession>A0A821ZSS7</accession>
<keyword evidence="2" id="KW-0812">Transmembrane</keyword>
<reference evidence="6" key="1">
    <citation type="submission" date="2021-02" db="EMBL/GenBank/DDBJ databases">
        <authorList>
            <person name="Nowell W R."/>
        </authorList>
    </citation>
    <scope>NUCLEOTIDE SEQUENCE</scope>
</reference>
<keyword evidence="4" id="KW-0472">Membrane</keyword>
<proteinExistence type="predicted"/>
<gene>
    <name evidence="6" type="ORF">QYT958_LOCUS36854</name>
</gene>
<feature type="domain" description="Bicarbonate transporter-like transmembrane" evidence="5">
    <location>
        <begin position="1"/>
        <end position="70"/>
    </location>
</feature>
<dbReference type="GO" id="GO:0005886">
    <property type="term" value="C:plasma membrane"/>
    <property type="evidence" value="ECO:0007669"/>
    <property type="project" value="TreeGrafter"/>
</dbReference>
<dbReference type="AlphaFoldDB" id="A0A821ZSS7"/>
<evidence type="ECO:0000259" key="5">
    <source>
        <dbReference type="Pfam" id="PF00955"/>
    </source>
</evidence>
<keyword evidence="3" id="KW-1133">Transmembrane helix</keyword>
<comment type="subcellular location">
    <subcellularLocation>
        <location evidence="1">Membrane</location>
        <topology evidence="1">Multi-pass membrane protein</topology>
    </subcellularLocation>
</comment>
<evidence type="ECO:0000313" key="6">
    <source>
        <dbReference type="EMBL" id="CAF4988494.1"/>
    </source>
</evidence>
<sequence length="79" mass="8596">MFIACLAPALTFGGIIADKTNNRLGVNEMLIAASVNGFLFAFVSGQPLLILGPTGPFLVFEEMVYDVSKSIIEKQFQRN</sequence>
<protein>
    <recommendedName>
        <fullName evidence="5">Bicarbonate transporter-like transmembrane domain-containing protein</fullName>
    </recommendedName>
</protein>
<dbReference type="Proteomes" id="UP000663848">
    <property type="component" value="Unassembled WGS sequence"/>
</dbReference>
<dbReference type="InterPro" id="IPR011531">
    <property type="entry name" value="HCO3_transpt-like_TM_dom"/>
</dbReference>
<dbReference type="GO" id="GO:0015701">
    <property type="term" value="P:bicarbonate transport"/>
    <property type="evidence" value="ECO:0007669"/>
    <property type="project" value="TreeGrafter"/>
</dbReference>
<evidence type="ECO:0000256" key="1">
    <source>
        <dbReference type="ARBA" id="ARBA00004141"/>
    </source>
</evidence>
<dbReference type="EMBL" id="CAJOBR010029924">
    <property type="protein sequence ID" value="CAF4988494.1"/>
    <property type="molecule type" value="Genomic_DNA"/>
</dbReference>